<evidence type="ECO:0000256" key="5">
    <source>
        <dbReference type="ARBA" id="ARBA00023242"/>
    </source>
</evidence>
<dbReference type="InterPro" id="IPR009057">
    <property type="entry name" value="Homeodomain-like_sf"/>
</dbReference>
<dbReference type="Proteomes" id="UP000585474">
    <property type="component" value="Unassembled WGS sequence"/>
</dbReference>
<name>A0A7J0DAZ7_9ERIC</name>
<dbReference type="InterPro" id="IPR001356">
    <property type="entry name" value="HD"/>
</dbReference>
<accession>A0A7J0DAZ7</accession>
<keyword evidence="4 6" id="KW-0371">Homeobox</keyword>
<dbReference type="Pfam" id="PF01852">
    <property type="entry name" value="START"/>
    <property type="match status" value="1"/>
</dbReference>
<feature type="compositionally biased region" description="Gly residues" evidence="9">
    <location>
        <begin position="1"/>
        <end position="21"/>
    </location>
</feature>
<dbReference type="InterPro" id="IPR002913">
    <property type="entry name" value="START_lipid-bd_dom"/>
</dbReference>
<keyword evidence="5 6" id="KW-0539">Nucleus</keyword>
<dbReference type="EMBL" id="BJWL01000141">
    <property type="protein sequence ID" value="GFS31306.1"/>
    <property type="molecule type" value="Genomic_DNA"/>
</dbReference>
<dbReference type="GO" id="GO:0000981">
    <property type="term" value="F:DNA-binding transcription factor activity, RNA polymerase II-specific"/>
    <property type="evidence" value="ECO:0007669"/>
    <property type="project" value="InterPro"/>
</dbReference>
<sequence length="264" mass="29440">MLGMGCSHGGRGSERGNGSGDPHGDCGKYTRYTAEQVEVLEKVFAECPKPTFSDRQEMIHNYSILSNLEPKQIKIWFQNRRCREKQKKEANNLQSVNKKLTAANKLLKEENDRLQKQVSHLVYENEYIRRQLENISLDVTNTSCEPAVNSLQYSLRASNDPSGLLLVAEETMTEFFSKATGTLVDWVQLPGMKACLLLASGYLVRPPEGGGSTMHIVDHLDLEAVTVPEVLRPLYESSKLVAQRMTAAASDGILTFDCILGFLL</sequence>
<comment type="subcellular location">
    <subcellularLocation>
        <location evidence="1 6 7">Nucleus</location>
    </subcellularLocation>
</comment>
<dbReference type="PANTHER" id="PTHR45950:SF10">
    <property type="entry name" value="HOMEOBOX-LEUCINE ZIPPER PROTEIN REVOLUTA"/>
    <property type="match status" value="1"/>
</dbReference>
<dbReference type="AlphaFoldDB" id="A0A7J0DAZ7"/>
<evidence type="ECO:0000256" key="2">
    <source>
        <dbReference type="ARBA" id="ARBA00023054"/>
    </source>
</evidence>
<evidence type="ECO:0000256" key="8">
    <source>
        <dbReference type="SAM" id="Coils"/>
    </source>
</evidence>
<dbReference type="InterPro" id="IPR017970">
    <property type="entry name" value="Homeobox_CS"/>
</dbReference>
<dbReference type="Pfam" id="PF00046">
    <property type="entry name" value="Homeodomain"/>
    <property type="match status" value="1"/>
</dbReference>
<keyword evidence="3 6" id="KW-0238">DNA-binding</keyword>
<dbReference type="CDD" id="cd14686">
    <property type="entry name" value="bZIP"/>
    <property type="match status" value="1"/>
</dbReference>
<evidence type="ECO:0000256" key="4">
    <source>
        <dbReference type="ARBA" id="ARBA00023155"/>
    </source>
</evidence>
<dbReference type="OrthoDB" id="5875390at2759"/>
<feature type="region of interest" description="Disordered" evidence="9">
    <location>
        <begin position="1"/>
        <end position="24"/>
    </location>
</feature>
<evidence type="ECO:0000256" key="7">
    <source>
        <dbReference type="RuleBase" id="RU000682"/>
    </source>
</evidence>
<dbReference type="GO" id="GO:0008289">
    <property type="term" value="F:lipid binding"/>
    <property type="evidence" value="ECO:0007669"/>
    <property type="project" value="InterPro"/>
</dbReference>
<organism evidence="11 12">
    <name type="scientific">Actinidia rufa</name>
    <dbReference type="NCBI Taxonomy" id="165716"/>
    <lineage>
        <taxon>Eukaryota</taxon>
        <taxon>Viridiplantae</taxon>
        <taxon>Streptophyta</taxon>
        <taxon>Embryophyta</taxon>
        <taxon>Tracheophyta</taxon>
        <taxon>Spermatophyta</taxon>
        <taxon>Magnoliopsida</taxon>
        <taxon>eudicotyledons</taxon>
        <taxon>Gunneridae</taxon>
        <taxon>Pentapetalae</taxon>
        <taxon>asterids</taxon>
        <taxon>Ericales</taxon>
        <taxon>Actinidiaceae</taxon>
        <taxon>Actinidia</taxon>
    </lineage>
</organism>
<dbReference type="CDD" id="cd00086">
    <property type="entry name" value="homeodomain"/>
    <property type="match status" value="1"/>
</dbReference>
<gene>
    <name evidence="11" type="ORF">Acr_00g0016710</name>
</gene>
<dbReference type="SMART" id="SM00389">
    <property type="entry name" value="HOX"/>
    <property type="match status" value="1"/>
</dbReference>
<dbReference type="PANTHER" id="PTHR45950">
    <property type="entry name" value="HOMEOBOX-LEUCINE ZIPPER PROTEIN ATHB-14"/>
    <property type="match status" value="1"/>
</dbReference>
<keyword evidence="2 8" id="KW-0175">Coiled coil</keyword>
<evidence type="ECO:0000259" key="10">
    <source>
        <dbReference type="PROSITE" id="PS50071"/>
    </source>
</evidence>
<evidence type="ECO:0000313" key="11">
    <source>
        <dbReference type="EMBL" id="GFS31306.1"/>
    </source>
</evidence>
<evidence type="ECO:0000256" key="9">
    <source>
        <dbReference type="SAM" id="MobiDB-lite"/>
    </source>
</evidence>
<comment type="caution">
    <text evidence="11">The sequence shown here is derived from an EMBL/GenBank/DDBJ whole genome shotgun (WGS) entry which is preliminary data.</text>
</comment>
<reference evidence="12" key="1">
    <citation type="submission" date="2019-07" db="EMBL/GenBank/DDBJ databases">
        <title>De Novo Assembly of kiwifruit Actinidia rufa.</title>
        <authorList>
            <person name="Sugita-Konishi S."/>
            <person name="Sato K."/>
            <person name="Mori E."/>
            <person name="Abe Y."/>
            <person name="Kisaki G."/>
            <person name="Hamano K."/>
            <person name="Suezawa K."/>
            <person name="Otani M."/>
            <person name="Fukuda T."/>
            <person name="Manabe T."/>
            <person name="Gomi K."/>
            <person name="Tabuchi M."/>
            <person name="Akimitsu K."/>
            <person name="Kataoka I."/>
        </authorList>
    </citation>
    <scope>NUCLEOTIDE SEQUENCE [LARGE SCALE GENOMIC DNA]</scope>
    <source>
        <strain evidence="12">cv. Fuchu</strain>
    </source>
</reference>
<dbReference type="InterPro" id="IPR044830">
    <property type="entry name" value="HD-Zip_III"/>
</dbReference>
<evidence type="ECO:0000256" key="1">
    <source>
        <dbReference type="ARBA" id="ARBA00004123"/>
    </source>
</evidence>
<evidence type="ECO:0000256" key="6">
    <source>
        <dbReference type="PROSITE-ProRule" id="PRU00108"/>
    </source>
</evidence>
<dbReference type="GO" id="GO:0005634">
    <property type="term" value="C:nucleus"/>
    <property type="evidence" value="ECO:0007669"/>
    <property type="project" value="UniProtKB-SubCell"/>
</dbReference>
<dbReference type="GO" id="GO:0003677">
    <property type="term" value="F:DNA binding"/>
    <property type="evidence" value="ECO:0007669"/>
    <property type="project" value="UniProtKB-UniRule"/>
</dbReference>
<feature type="domain" description="Homeobox" evidence="10">
    <location>
        <begin position="28"/>
        <end position="87"/>
    </location>
</feature>
<evidence type="ECO:0000256" key="3">
    <source>
        <dbReference type="ARBA" id="ARBA00023125"/>
    </source>
</evidence>
<dbReference type="PROSITE" id="PS00027">
    <property type="entry name" value="HOMEOBOX_1"/>
    <property type="match status" value="1"/>
</dbReference>
<feature type="DNA-binding region" description="Homeobox" evidence="6">
    <location>
        <begin position="30"/>
        <end position="88"/>
    </location>
</feature>
<keyword evidence="12" id="KW-1185">Reference proteome</keyword>
<protein>
    <submittedName>
        <fullName evidence="11">Homeobox-leucine zipper family protein</fullName>
    </submittedName>
</protein>
<dbReference type="PROSITE" id="PS50071">
    <property type="entry name" value="HOMEOBOX_2"/>
    <property type="match status" value="1"/>
</dbReference>
<feature type="coiled-coil region" evidence="8">
    <location>
        <begin position="83"/>
        <end position="124"/>
    </location>
</feature>
<dbReference type="Gene3D" id="1.10.10.60">
    <property type="entry name" value="Homeodomain-like"/>
    <property type="match status" value="1"/>
</dbReference>
<evidence type="ECO:0000313" key="12">
    <source>
        <dbReference type="Proteomes" id="UP000585474"/>
    </source>
</evidence>
<dbReference type="SUPFAM" id="SSF46689">
    <property type="entry name" value="Homeodomain-like"/>
    <property type="match status" value="1"/>
</dbReference>
<proteinExistence type="predicted"/>